<proteinExistence type="predicted"/>
<organism evidence="1 2">
    <name type="scientific">Actinidia rufa</name>
    <dbReference type="NCBI Taxonomy" id="165716"/>
    <lineage>
        <taxon>Eukaryota</taxon>
        <taxon>Viridiplantae</taxon>
        <taxon>Streptophyta</taxon>
        <taxon>Embryophyta</taxon>
        <taxon>Tracheophyta</taxon>
        <taxon>Spermatophyta</taxon>
        <taxon>Magnoliopsida</taxon>
        <taxon>eudicotyledons</taxon>
        <taxon>Gunneridae</taxon>
        <taxon>Pentapetalae</taxon>
        <taxon>asterids</taxon>
        <taxon>Ericales</taxon>
        <taxon>Actinidiaceae</taxon>
        <taxon>Actinidia</taxon>
    </lineage>
</organism>
<sequence>MWVECKSWKMCRNESKGSQVQWPLTKNALRIWRQGLAVCRRGWTGWNSASLTNSTTLRRLSTASRKLCFPTMRVLPVTTTPMTVKVILATTARTIAMSGMVASRSFRLRWPSSNFLDIQEMTRRSGLIELLSFLSI</sequence>
<evidence type="ECO:0000313" key="2">
    <source>
        <dbReference type="Proteomes" id="UP000585474"/>
    </source>
</evidence>
<keyword evidence="2" id="KW-1185">Reference proteome</keyword>
<dbReference type="EMBL" id="BJWL01000028">
    <property type="protein sequence ID" value="GFZ19726.1"/>
    <property type="molecule type" value="Genomic_DNA"/>
</dbReference>
<gene>
    <name evidence="1" type="ORF">Acr_28g0004310</name>
</gene>
<protein>
    <submittedName>
        <fullName evidence="1">Uncharacterized protein</fullName>
    </submittedName>
</protein>
<comment type="caution">
    <text evidence="1">The sequence shown here is derived from an EMBL/GenBank/DDBJ whole genome shotgun (WGS) entry which is preliminary data.</text>
</comment>
<name>A0A7J0H9H3_9ERIC</name>
<accession>A0A7J0H9H3</accession>
<dbReference type="AlphaFoldDB" id="A0A7J0H9H3"/>
<reference evidence="1 2" key="1">
    <citation type="submission" date="2019-07" db="EMBL/GenBank/DDBJ databases">
        <title>De Novo Assembly of kiwifruit Actinidia rufa.</title>
        <authorList>
            <person name="Sugita-Konishi S."/>
            <person name="Sato K."/>
            <person name="Mori E."/>
            <person name="Abe Y."/>
            <person name="Kisaki G."/>
            <person name="Hamano K."/>
            <person name="Suezawa K."/>
            <person name="Otani M."/>
            <person name="Fukuda T."/>
            <person name="Manabe T."/>
            <person name="Gomi K."/>
            <person name="Tabuchi M."/>
            <person name="Akimitsu K."/>
            <person name="Kataoka I."/>
        </authorList>
    </citation>
    <scope>NUCLEOTIDE SEQUENCE [LARGE SCALE GENOMIC DNA]</scope>
    <source>
        <strain evidence="2">cv. Fuchu</strain>
    </source>
</reference>
<evidence type="ECO:0000313" key="1">
    <source>
        <dbReference type="EMBL" id="GFZ19726.1"/>
    </source>
</evidence>
<dbReference type="Proteomes" id="UP000585474">
    <property type="component" value="Unassembled WGS sequence"/>
</dbReference>